<evidence type="ECO:0000256" key="4">
    <source>
        <dbReference type="ARBA" id="ARBA00022840"/>
    </source>
</evidence>
<dbReference type="SMART" id="SM00490">
    <property type="entry name" value="HELICc"/>
    <property type="match status" value="1"/>
</dbReference>
<dbReference type="RefSeq" id="WP_008522917.1">
    <property type="nucleotide sequence ID" value="NZ_CM001376.1"/>
</dbReference>
<dbReference type="Gene3D" id="3.40.50.300">
    <property type="entry name" value="P-loop containing nucleotide triphosphate hydrolases"/>
    <property type="match status" value="2"/>
</dbReference>
<dbReference type="InterPro" id="IPR001650">
    <property type="entry name" value="Helicase_C-like"/>
</dbReference>
<evidence type="ECO:0000259" key="6">
    <source>
        <dbReference type="PROSITE" id="PS51192"/>
    </source>
</evidence>
<keyword evidence="2" id="KW-0378">Hydrolase</keyword>
<dbReference type="OrthoDB" id="9807155at2"/>
<dbReference type="SUPFAM" id="SSF52540">
    <property type="entry name" value="P-loop containing nucleoside triphosphate hydrolases"/>
    <property type="match status" value="1"/>
</dbReference>
<evidence type="ECO:0000259" key="7">
    <source>
        <dbReference type="PROSITE" id="PS51194"/>
    </source>
</evidence>
<keyword evidence="3 8" id="KW-0347">Helicase</keyword>
<name>H0UKM2_9BACT</name>
<keyword evidence="4" id="KW-0067">ATP-binding</keyword>
<dbReference type="InterPro" id="IPR014001">
    <property type="entry name" value="Helicase_ATP-bd"/>
</dbReference>
<dbReference type="AlphaFoldDB" id="H0UKM2"/>
<dbReference type="Pfam" id="PF00270">
    <property type="entry name" value="DEAD"/>
    <property type="match status" value="1"/>
</dbReference>
<dbReference type="InterPro" id="IPR027417">
    <property type="entry name" value="P-loop_NTPase"/>
</dbReference>
<proteinExistence type="predicted"/>
<evidence type="ECO:0000256" key="5">
    <source>
        <dbReference type="SAM" id="MobiDB-lite"/>
    </source>
</evidence>
<keyword evidence="9" id="KW-1185">Reference proteome</keyword>
<dbReference type="InterPro" id="IPR050699">
    <property type="entry name" value="RNA-DNA_Helicase"/>
</dbReference>
<gene>
    <name evidence="8" type="ORF">JonanDRAFT_0857</name>
</gene>
<dbReference type="SMART" id="SM00487">
    <property type="entry name" value="DEXDc"/>
    <property type="match status" value="1"/>
</dbReference>
<dbReference type="STRING" id="885272.JonanDRAFT_0857"/>
<evidence type="ECO:0000256" key="3">
    <source>
        <dbReference type="ARBA" id="ARBA00022806"/>
    </source>
</evidence>
<dbReference type="HOGENOM" id="CLU_454761_0_0_0"/>
<feature type="compositionally biased region" description="Basic residues" evidence="5">
    <location>
        <begin position="579"/>
        <end position="600"/>
    </location>
</feature>
<dbReference type="PROSITE" id="PS51194">
    <property type="entry name" value="HELICASE_CTER"/>
    <property type="match status" value="1"/>
</dbReference>
<protein>
    <submittedName>
        <fullName evidence="8">Superfamily II helicase</fullName>
    </submittedName>
</protein>
<sequence>MEITEKENNKEFYPWQLDAWRALDGKSGVLSSPTGSGKTRVAYLWAGLMDGTGGVHQPPAGSRVVFTAPIKALSNERYLELTDLGFDVGIETGDFKKNAGATVICCTQEIYALKYARLPDQKLIIDEFHYIFDESERSRAYIDGIRHTHPDVPILVMSATFGKPETIVSYLERTADRPFALYVNSWRATELTWLDYGVSPREIHDALVFVFSMRGTGQIADLIADSRLDFDPRRKARLRDLAWILDVPTIRRCMYKGVGVYHGSLLPKEKLLVERAYRERILDVVVGTDALALGVNLPAETVVFGQLVKYHDRRPLTKTAFLQMSGRAGRKGLFEQGYVTWLDDSPAESRGVRTGEIFRALCNLPVETPQVILQPNYGAILKRRSTPSNEAEIVAQGSLPQMRYEAVLQTIRATLQTIDEEALIRSPENPEAFKGLLADIWYSEMDAVQNLAMAELFLKGTGDQSSGYRHPNGLAAAEVLLPQERNMLQALLRVKRFNNSLPDQYKLNGMDAVEDAIVSIDPTVFGFEDKIAEMNETETELPQVAVRLTKTVRPKKTSRRRRKAAPEANRAPGEEKVEKKSKKRRPKRRQNRKKKPTGGR</sequence>
<dbReference type="InterPro" id="IPR011545">
    <property type="entry name" value="DEAD/DEAH_box_helicase_dom"/>
</dbReference>
<dbReference type="EMBL" id="CM001376">
    <property type="protein sequence ID" value="EHM13231.1"/>
    <property type="molecule type" value="Genomic_DNA"/>
</dbReference>
<feature type="domain" description="Helicase C-terminal" evidence="7">
    <location>
        <begin position="218"/>
        <end position="372"/>
    </location>
</feature>
<dbReference type="Pfam" id="PF00271">
    <property type="entry name" value="Helicase_C"/>
    <property type="match status" value="1"/>
</dbReference>
<keyword evidence="1" id="KW-0547">Nucleotide-binding</keyword>
<dbReference type="GO" id="GO:0003676">
    <property type="term" value="F:nucleic acid binding"/>
    <property type="evidence" value="ECO:0007669"/>
    <property type="project" value="InterPro"/>
</dbReference>
<dbReference type="GO" id="GO:0005524">
    <property type="term" value="F:ATP binding"/>
    <property type="evidence" value="ECO:0007669"/>
    <property type="project" value="UniProtKB-KW"/>
</dbReference>
<dbReference type="PANTHER" id="PTHR12131:SF1">
    <property type="entry name" value="ATP-DEPENDENT RNA HELICASE SUPV3L1, MITOCHONDRIAL-RELATED"/>
    <property type="match status" value="1"/>
</dbReference>
<dbReference type="GO" id="GO:0004386">
    <property type="term" value="F:helicase activity"/>
    <property type="evidence" value="ECO:0007669"/>
    <property type="project" value="UniProtKB-KW"/>
</dbReference>
<feature type="compositionally biased region" description="Basic residues" evidence="5">
    <location>
        <begin position="550"/>
        <end position="563"/>
    </location>
</feature>
<dbReference type="GO" id="GO:0016787">
    <property type="term" value="F:hydrolase activity"/>
    <property type="evidence" value="ECO:0007669"/>
    <property type="project" value="UniProtKB-KW"/>
</dbReference>
<evidence type="ECO:0000313" key="8">
    <source>
        <dbReference type="EMBL" id="EHM13231.1"/>
    </source>
</evidence>
<evidence type="ECO:0000256" key="2">
    <source>
        <dbReference type="ARBA" id="ARBA00022801"/>
    </source>
</evidence>
<evidence type="ECO:0000256" key="1">
    <source>
        <dbReference type="ARBA" id="ARBA00022741"/>
    </source>
</evidence>
<organism evidence="8 9">
    <name type="scientific">Jonquetella anthropi DSM 22815</name>
    <dbReference type="NCBI Taxonomy" id="885272"/>
    <lineage>
        <taxon>Bacteria</taxon>
        <taxon>Thermotogati</taxon>
        <taxon>Synergistota</taxon>
        <taxon>Synergistia</taxon>
        <taxon>Synergistales</taxon>
        <taxon>Dethiosulfovibrionaceae</taxon>
        <taxon>Jonquetella</taxon>
    </lineage>
</organism>
<feature type="region of interest" description="Disordered" evidence="5">
    <location>
        <begin position="545"/>
        <end position="600"/>
    </location>
</feature>
<dbReference type="PROSITE" id="PS51192">
    <property type="entry name" value="HELICASE_ATP_BIND_1"/>
    <property type="match status" value="1"/>
</dbReference>
<dbReference type="Proteomes" id="UP000003806">
    <property type="component" value="Chromosome"/>
</dbReference>
<dbReference type="PANTHER" id="PTHR12131">
    <property type="entry name" value="ATP-DEPENDENT RNA AND DNA HELICASE"/>
    <property type="match status" value="1"/>
</dbReference>
<feature type="domain" description="Helicase ATP-binding" evidence="6">
    <location>
        <begin position="19"/>
        <end position="179"/>
    </location>
</feature>
<evidence type="ECO:0000313" key="9">
    <source>
        <dbReference type="Proteomes" id="UP000003806"/>
    </source>
</evidence>
<accession>H0UKM2</accession>
<reference evidence="8 9" key="1">
    <citation type="submission" date="2011-11" db="EMBL/GenBank/DDBJ databases">
        <title>The Noncontiguous Finished genome of Jonquetella anthropi DSM 22815.</title>
        <authorList>
            <consortium name="US DOE Joint Genome Institute (JGI-PGF)"/>
            <person name="Lucas S."/>
            <person name="Copeland A."/>
            <person name="Lapidus A."/>
            <person name="Glavina del Rio T."/>
            <person name="Dalin E."/>
            <person name="Tice H."/>
            <person name="Bruce D."/>
            <person name="Goodwin L."/>
            <person name="Pitluck S."/>
            <person name="Peters L."/>
            <person name="Mikhailova N."/>
            <person name="Held B."/>
            <person name="Kyrpides N."/>
            <person name="Mavromatis K."/>
            <person name="Ivanova N."/>
            <person name="Markowitz V."/>
            <person name="Cheng J.-F."/>
            <person name="Hugenholtz P."/>
            <person name="Woyke T."/>
            <person name="Wu D."/>
            <person name="Gronow S."/>
            <person name="Wellnitz S."/>
            <person name="Brambilla E."/>
            <person name="Klenk H.-P."/>
            <person name="Eisen J.A."/>
        </authorList>
    </citation>
    <scope>NUCLEOTIDE SEQUENCE [LARGE SCALE GENOMIC DNA]</scope>
    <source>
        <strain evidence="8 9">DSM 22815</strain>
    </source>
</reference>
<dbReference type="eggNOG" id="COG4581">
    <property type="taxonomic scope" value="Bacteria"/>
</dbReference>